<protein>
    <submittedName>
        <fullName evidence="1">Uncharacterized protein</fullName>
    </submittedName>
</protein>
<comment type="caution">
    <text evidence="1">The sequence shown here is derived from an EMBL/GenBank/DDBJ whole genome shotgun (WGS) entry which is preliminary data.</text>
</comment>
<proteinExistence type="predicted"/>
<dbReference type="EMBL" id="JXNU01000007">
    <property type="protein sequence ID" value="KKF34054.1"/>
    <property type="molecule type" value="Genomic_DNA"/>
</dbReference>
<reference evidence="1 2" key="1">
    <citation type="submission" date="2015-01" db="EMBL/GenBank/DDBJ databases">
        <title>Erwinia tracheiphila.</title>
        <authorList>
            <person name="Shapiro L.R."/>
        </authorList>
    </citation>
    <scope>NUCLEOTIDE SEQUENCE [LARGE SCALE GENOMIC DNA]</scope>
    <source>
        <strain evidence="1 2">BuffGH</strain>
    </source>
</reference>
<organism evidence="1 2">
    <name type="scientific">Erwinia tracheiphila</name>
    <dbReference type="NCBI Taxonomy" id="65700"/>
    <lineage>
        <taxon>Bacteria</taxon>
        <taxon>Pseudomonadati</taxon>
        <taxon>Pseudomonadota</taxon>
        <taxon>Gammaproteobacteria</taxon>
        <taxon>Enterobacterales</taxon>
        <taxon>Erwiniaceae</taxon>
        <taxon>Erwinia</taxon>
    </lineage>
</organism>
<dbReference type="AlphaFoldDB" id="A0A0M2K532"/>
<sequence>MDLKHQKLYCNIKDATRGYGWRYCAESLEGARRYQTINKNSHIYRIDGKNVEGVSLRDNLYTNEKGLNDFLGEPLAKNTPP</sequence>
<evidence type="ECO:0000313" key="2">
    <source>
        <dbReference type="Proteomes" id="UP000033924"/>
    </source>
</evidence>
<dbReference type="Proteomes" id="UP000033924">
    <property type="component" value="Unassembled WGS sequence"/>
</dbReference>
<evidence type="ECO:0000313" key="1">
    <source>
        <dbReference type="EMBL" id="KKF34054.1"/>
    </source>
</evidence>
<dbReference type="RefSeq" id="WP_046372424.1">
    <property type="nucleotide sequence ID" value="NZ_JXNU01000007.1"/>
</dbReference>
<keyword evidence="2" id="KW-1185">Reference proteome</keyword>
<gene>
    <name evidence="1" type="ORF">SY86_25840</name>
</gene>
<accession>A0A0M2K532</accession>
<dbReference type="PATRIC" id="fig|65700.7.peg.6386"/>
<name>A0A0M2K532_9GAMM</name>